<dbReference type="InterPro" id="IPR039261">
    <property type="entry name" value="FNR_nucleotide-bd"/>
</dbReference>
<evidence type="ECO:0000256" key="9">
    <source>
        <dbReference type="ARBA" id="ARBA00023004"/>
    </source>
</evidence>
<gene>
    <name evidence="17" type="primary">hmpA</name>
    <name evidence="17" type="ORF">LDJ79_01560</name>
</gene>
<keyword evidence="8" id="KW-0521">NADP</keyword>
<evidence type="ECO:0000256" key="5">
    <source>
        <dbReference type="ARBA" id="ARBA00022617"/>
    </source>
</evidence>
<dbReference type="GO" id="GO:0008941">
    <property type="term" value="F:nitric oxide dioxygenase NAD(P)H activity"/>
    <property type="evidence" value="ECO:0007669"/>
    <property type="project" value="UniProtKB-EC"/>
</dbReference>
<dbReference type="Pfam" id="PF00042">
    <property type="entry name" value="Globin"/>
    <property type="match status" value="1"/>
</dbReference>
<evidence type="ECO:0000256" key="8">
    <source>
        <dbReference type="ARBA" id="ARBA00022857"/>
    </source>
</evidence>
<dbReference type="CDD" id="cd14776">
    <property type="entry name" value="HmpEc-globin-like"/>
    <property type="match status" value="1"/>
</dbReference>
<name>A0ABS7YGI3_9VIBR</name>
<evidence type="ECO:0000256" key="14">
    <source>
        <dbReference type="RuleBase" id="RU000356"/>
    </source>
</evidence>
<comment type="caution">
    <text evidence="17">The sequence shown here is derived from an EMBL/GenBank/DDBJ whole genome shotgun (WGS) entry which is preliminary data.</text>
</comment>
<evidence type="ECO:0000256" key="2">
    <source>
        <dbReference type="ARBA" id="ARBA00006401"/>
    </source>
</evidence>
<feature type="domain" description="Globin" evidence="15">
    <location>
        <begin position="1"/>
        <end position="138"/>
    </location>
</feature>
<evidence type="ECO:0000256" key="13">
    <source>
        <dbReference type="ARBA" id="ARBA00049433"/>
    </source>
</evidence>
<evidence type="ECO:0000313" key="18">
    <source>
        <dbReference type="Proteomes" id="UP001199044"/>
    </source>
</evidence>
<dbReference type="PROSITE" id="PS01033">
    <property type="entry name" value="GLOBIN"/>
    <property type="match status" value="1"/>
</dbReference>
<keyword evidence="14" id="KW-0813">Transport</keyword>
<dbReference type="InterPro" id="IPR017927">
    <property type="entry name" value="FAD-bd_FR_type"/>
</dbReference>
<dbReference type="InterPro" id="IPR017938">
    <property type="entry name" value="Riboflavin_synthase-like_b-brl"/>
</dbReference>
<dbReference type="CDD" id="cd06184">
    <property type="entry name" value="flavohem_like_fad_nad_binding"/>
    <property type="match status" value="1"/>
</dbReference>
<keyword evidence="5 14" id="KW-0349">Heme</keyword>
<sequence length="391" mass="44077">MLSEHHIAVIKNTIPLLASAGPELTRHFYQRMLSQNPELKHIFNLSHQKSGRQSVALFEAIAAYAKNIDNLAALTSAVERIAHKHTSFNIKPEHYQIVGYHLIETLRELAGEAFTNEVEEAWTAAYLFLAEVFIQREEQIYTHNEYSVGGWRGKRRFVVSQMQQESQSVISFILVPEDGEAVMDYLPGQYLGVEVTPPDSNYREIRQYSLCSAPNGHSYRIAVKKLADEHGGAVSRFMHEHLDVGSVIDVYPPAGDFYYQERNKPVVFISAGVGVTPIQAMLHSAAKTGKAELTYLYACPTEADHVFRQETEDVVSKHGWRQQVWYEQGAIQGQNSGLMNLTEQTFPEQADFYLCGPLPFMQHIIKQLLTLGIASESIHYEVFGPFASADV</sequence>
<dbReference type="Gene3D" id="3.40.50.80">
    <property type="entry name" value="Nucleotide-binding domain of ferredoxin-NADP reductase (FNR) module"/>
    <property type="match status" value="1"/>
</dbReference>
<dbReference type="Pfam" id="PF00970">
    <property type="entry name" value="FAD_binding_6"/>
    <property type="match status" value="1"/>
</dbReference>
<comment type="similarity">
    <text evidence="14">Belongs to the globin family.</text>
</comment>
<dbReference type="Pfam" id="PF00175">
    <property type="entry name" value="NAD_binding_1"/>
    <property type="match status" value="1"/>
</dbReference>
<dbReference type="InterPro" id="IPR012292">
    <property type="entry name" value="Globin/Proto"/>
</dbReference>
<dbReference type="InterPro" id="IPR008333">
    <property type="entry name" value="Cbr1-like_FAD-bd_dom"/>
</dbReference>
<proteinExistence type="inferred from homology"/>
<evidence type="ECO:0000256" key="11">
    <source>
        <dbReference type="ARBA" id="ARBA00025094"/>
    </source>
</evidence>
<dbReference type="EMBL" id="JAIWIU010000009">
    <property type="protein sequence ID" value="MCA2014778.1"/>
    <property type="molecule type" value="Genomic_DNA"/>
</dbReference>
<keyword evidence="9" id="KW-0408">Iron</keyword>
<evidence type="ECO:0000256" key="7">
    <source>
        <dbReference type="ARBA" id="ARBA00022723"/>
    </source>
</evidence>
<dbReference type="SUPFAM" id="SSF52343">
    <property type="entry name" value="Ferredoxin reductase-like, C-terminal NADP-linked domain"/>
    <property type="match status" value="1"/>
</dbReference>
<reference evidence="18" key="1">
    <citation type="submission" date="2023-07" db="EMBL/GenBank/DDBJ databases">
        <title>Molecular identification of indigenous halophilic bacteria isolated from red sea cost, biodegradation of synthetic dyes and assessment of degraded metabolite toxicity.</title>
        <authorList>
            <person name="Chaieb K."/>
            <person name="Altayb H.N."/>
        </authorList>
    </citation>
    <scope>NUCLEOTIDE SEQUENCE [LARGE SCALE GENOMIC DNA]</scope>
    <source>
        <strain evidence="18">K20</strain>
    </source>
</reference>
<feature type="domain" description="FAD-binding FR-type" evidence="16">
    <location>
        <begin position="152"/>
        <end position="260"/>
    </location>
</feature>
<dbReference type="RefSeq" id="WP_225249362.1">
    <property type="nucleotide sequence ID" value="NZ_JAIWIU010000009.1"/>
</dbReference>
<dbReference type="SUPFAM" id="SSF46458">
    <property type="entry name" value="Globin-like"/>
    <property type="match status" value="1"/>
</dbReference>
<dbReference type="PANTHER" id="PTHR43396:SF3">
    <property type="entry name" value="FLAVOHEMOPROTEIN"/>
    <property type="match status" value="1"/>
</dbReference>
<dbReference type="Proteomes" id="UP001199044">
    <property type="component" value="Unassembled WGS sequence"/>
</dbReference>
<dbReference type="PANTHER" id="PTHR43396">
    <property type="entry name" value="FLAVOHEMOPROTEIN"/>
    <property type="match status" value="1"/>
</dbReference>
<dbReference type="InterPro" id="IPR001709">
    <property type="entry name" value="Flavoprot_Pyr_Nucl_cyt_Rdtase"/>
</dbReference>
<accession>A0ABS7YGI3</accession>
<dbReference type="InterPro" id="IPR009050">
    <property type="entry name" value="Globin-like_sf"/>
</dbReference>
<comment type="similarity">
    <text evidence="2">In the C-terminal section; belongs to the flavoprotein pyridine nucleotide cytochrome reductase family.</text>
</comment>
<protein>
    <recommendedName>
        <fullName evidence="3">nitric oxide dioxygenase</fullName>
        <ecNumber evidence="3">1.14.12.17</ecNumber>
    </recommendedName>
</protein>
<keyword evidence="10" id="KW-0520">NAD</keyword>
<evidence type="ECO:0000256" key="10">
    <source>
        <dbReference type="ARBA" id="ARBA00023027"/>
    </source>
</evidence>
<dbReference type="InterPro" id="IPR001433">
    <property type="entry name" value="OxRdtase_FAD/NAD-bd"/>
</dbReference>
<evidence type="ECO:0000256" key="6">
    <source>
        <dbReference type="ARBA" id="ARBA00022621"/>
    </source>
</evidence>
<dbReference type="InterPro" id="IPR000971">
    <property type="entry name" value="Globin"/>
</dbReference>
<keyword evidence="4" id="KW-0216">Detoxification</keyword>
<evidence type="ECO:0000259" key="15">
    <source>
        <dbReference type="PROSITE" id="PS01033"/>
    </source>
</evidence>
<evidence type="ECO:0000256" key="4">
    <source>
        <dbReference type="ARBA" id="ARBA00022575"/>
    </source>
</evidence>
<dbReference type="PRINTS" id="PR00410">
    <property type="entry name" value="PHEHYDRXLASE"/>
</dbReference>
<dbReference type="Gene3D" id="1.10.490.10">
    <property type="entry name" value="Globins"/>
    <property type="match status" value="1"/>
</dbReference>
<evidence type="ECO:0000313" key="17">
    <source>
        <dbReference type="EMBL" id="MCA2014778.1"/>
    </source>
</evidence>
<dbReference type="PRINTS" id="PR00371">
    <property type="entry name" value="FPNCR"/>
</dbReference>
<dbReference type="Gene3D" id="2.40.30.10">
    <property type="entry name" value="Translation factors"/>
    <property type="match status" value="1"/>
</dbReference>
<dbReference type="PROSITE" id="PS51384">
    <property type="entry name" value="FAD_FR"/>
    <property type="match status" value="1"/>
</dbReference>
<evidence type="ECO:0000256" key="3">
    <source>
        <dbReference type="ARBA" id="ARBA00012229"/>
    </source>
</evidence>
<keyword evidence="18" id="KW-1185">Reference proteome</keyword>
<dbReference type="NCBIfam" id="NF009805">
    <property type="entry name" value="PRK13289.1"/>
    <property type="match status" value="1"/>
</dbReference>
<evidence type="ECO:0000259" key="16">
    <source>
        <dbReference type="PROSITE" id="PS51384"/>
    </source>
</evidence>
<evidence type="ECO:0000256" key="1">
    <source>
        <dbReference type="ARBA" id="ARBA00001970"/>
    </source>
</evidence>
<comment type="catalytic activity">
    <reaction evidence="13">
        <text>2 nitric oxide + NADPH + 2 O2 = 2 nitrate + NADP(+) + H(+)</text>
        <dbReference type="Rhea" id="RHEA:19465"/>
        <dbReference type="ChEBI" id="CHEBI:15378"/>
        <dbReference type="ChEBI" id="CHEBI:15379"/>
        <dbReference type="ChEBI" id="CHEBI:16480"/>
        <dbReference type="ChEBI" id="CHEBI:17632"/>
        <dbReference type="ChEBI" id="CHEBI:57783"/>
        <dbReference type="ChEBI" id="CHEBI:58349"/>
        <dbReference type="EC" id="1.14.12.17"/>
    </reaction>
</comment>
<dbReference type="EC" id="1.14.12.17" evidence="3"/>
<evidence type="ECO:0000256" key="12">
    <source>
        <dbReference type="ARBA" id="ARBA00048649"/>
    </source>
</evidence>
<keyword evidence="7" id="KW-0479">Metal-binding</keyword>
<comment type="catalytic activity">
    <reaction evidence="12">
        <text>2 nitric oxide + NADH + 2 O2 = 2 nitrate + NAD(+) + H(+)</text>
        <dbReference type="Rhea" id="RHEA:19469"/>
        <dbReference type="ChEBI" id="CHEBI:15378"/>
        <dbReference type="ChEBI" id="CHEBI:15379"/>
        <dbReference type="ChEBI" id="CHEBI:16480"/>
        <dbReference type="ChEBI" id="CHEBI:17632"/>
        <dbReference type="ChEBI" id="CHEBI:57540"/>
        <dbReference type="ChEBI" id="CHEBI:57945"/>
        <dbReference type="EC" id="1.14.12.17"/>
    </reaction>
</comment>
<comment type="cofactor">
    <cofactor evidence="1">
        <name>heme b</name>
        <dbReference type="ChEBI" id="CHEBI:60344"/>
    </cofactor>
</comment>
<comment type="function">
    <text evidence="11">Is involved in NO detoxification in an aerobic process, termed nitric oxide dioxygenase (NOD) reaction that utilizes O(2) and NAD(P)H to convert NO to nitrate, which protects the bacterium from various noxious nitrogen compounds. Therefore, plays a central role in the inducible response to nitrosative stress.</text>
</comment>
<dbReference type="SUPFAM" id="SSF63380">
    <property type="entry name" value="Riboflavin synthase domain-like"/>
    <property type="match status" value="1"/>
</dbReference>
<keyword evidence="17" id="KW-0560">Oxidoreductase</keyword>
<keyword evidence="6 14" id="KW-0561">Oxygen transport</keyword>
<organism evidence="17 18">
    <name type="scientific">Vibrio tritonius</name>
    <dbReference type="NCBI Taxonomy" id="1435069"/>
    <lineage>
        <taxon>Bacteria</taxon>
        <taxon>Pseudomonadati</taxon>
        <taxon>Pseudomonadota</taxon>
        <taxon>Gammaproteobacteria</taxon>
        <taxon>Vibrionales</taxon>
        <taxon>Vibrionaceae</taxon>
        <taxon>Vibrio</taxon>
    </lineage>
</organism>